<dbReference type="GO" id="GO:0016788">
    <property type="term" value="F:hydrolase activity, acting on ester bonds"/>
    <property type="evidence" value="ECO:0007669"/>
    <property type="project" value="InterPro"/>
</dbReference>
<keyword evidence="5" id="KW-0378">Hydrolase</keyword>
<organism evidence="8 9">
    <name type="scientific">Hevea brasiliensis</name>
    <name type="common">Para rubber tree</name>
    <name type="synonym">Siphonia brasiliensis</name>
    <dbReference type="NCBI Taxonomy" id="3981"/>
    <lineage>
        <taxon>Eukaryota</taxon>
        <taxon>Viridiplantae</taxon>
        <taxon>Streptophyta</taxon>
        <taxon>Embryophyta</taxon>
        <taxon>Tracheophyta</taxon>
        <taxon>Spermatophyta</taxon>
        <taxon>Magnoliopsida</taxon>
        <taxon>eudicotyledons</taxon>
        <taxon>Gunneridae</taxon>
        <taxon>Pentapetalae</taxon>
        <taxon>rosids</taxon>
        <taxon>fabids</taxon>
        <taxon>Malpighiales</taxon>
        <taxon>Euphorbiaceae</taxon>
        <taxon>Crotonoideae</taxon>
        <taxon>Micrandreae</taxon>
        <taxon>Hevea</taxon>
    </lineage>
</organism>
<evidence type="ECO:0000256" key="4">
    <source>
        <dbReference type="ARBA" id="ARBA00022729"/>
    </source>
</evidence>
<dbReference type="Proteomes" id="UP000467840">
    <property type="component" value="Unassembled WGS sequence"/>
</dbReference>
<proteinExistence type="inferred from homology"/>
<sequence>MDDKKLSQYLAKSLVIINVGSNDCINNYLLPPMYSTSFNYNPKDYADLLIKSYTEQLSLVTYDEQFCATWFRTLKVLVGNFLLAAVGPLGCIPNQLATGVAPPGKCVSFVNDMVEICNMLLKSTVDQLNKEHTQNGTVFVYGNTYKAFIDLLNNPTLYGKYIDI</sequence>
<dbReference type="InterPro" id="IPR051238">
    <property type="entry name" value="GDSL_esterase/lipase"/>
</dbReference>
<gene>
    <name evidence="8" type="ORF">GH714_043478</name>
</gene>
<evidence type="ECO:0000256" key="2">
    <source>
        <dbReference type="ARBA" id="ARBA00008668"/>
    </source>
</evidence>
<dbReference type="Pfam" id="PF00657">
    <property type="entry name" value="Lipase_GDSL"/>
    <property type="match status" value="1"/>
</dbReference>
<evidence type="ECO:0000256" key="1">
    <source>
        <dbReference type="ARBA" id="ARBA00004613"/>
    </source>
</evidence>
<dbReference type="AlphaFoldDB" id="A0A6A6K4N2"/>
<comment type="caution">
    <text evidence="8">The sequence shown here is derived from an EMBL/GenBank/DDBJ whole genome shotgun (WGS) entry which is preliminary data.</text>
</comment>
<dbReference type="GO" id="GO:0005576">
    <property type="term" value="C:extracellular region"/>
    <property type="evidence" value="ECO:0007669"/>
    <property type="project" value="UniProtKB-SubCell"/>
</dbReference>
<evidence type="ECO:0000313" key="8">
    <source>
        <dbReference type="EMBL" id="KAF2283148.1"/>
    </source>
</evidence>
<evidence type="ECO:0000256" key="5">
    <source>
        <dbReference type="ARBA" id="ARBA00022801"/>
    </source>
</evidence>
<evidence type="ECO:0000313" key="9">
    <source>
        <dbReference type="Proteomes" id="UP000467840"/>
    </source>
</evidence>
<keyword evidence="3" id="KW-0964">Secreted</keyword>
<dbReference type="PANTHER" id="PTHR45650:SF32">
    <property type="entry name" value="GDSL-LIKE LIPASE_ACYLHYDROLASE"/>
    <property type="match status" value="1"/>
</dbReference>
<comment type="subcellular location">
    <subcellularLocation>
        <location evidence="1">Secreted</location>
    </subcellularLocation>
</comment>
<evidence type="ECO:0008006" key="10">
    <source>
        <dbReference type="Google" id="ProtNLM"/>
    </source>
</evidence>
<reference evidence="8 9" key="1">
    <citation type="journal article" date="2020" name="Mol. Plant">
        <title>The Chromosome-Based Rubber Tree Genome Provides New Insights into Spurge Genome Evolution and Rubber Biosynthesis.</title>
        <authorList>
            <person name="Liu J."/>
            <person name="Shi C."/>
            <person name="Shi C.C."/>
            <person name="Li W."/>
            <person name="Zhang Q.J."/>
            <person name="Zhang Y."/>
            <person name="Li K."/>
            <person name="Lu H.F."/>
            <person name="Shi C."/>
            <person name="Zhu S.T."/>
            <person name="Xiao Z.Y."/>
            <person name="Nan H."/>
            <person name="Yue Y."/>
            <person name="Zhu X.G."/>
            <person name="Wu Y."/>
            <person name="Hong X.N."/>
            <person name="Fan G.Y."/>
            <person name="Tong Y."/>
            <person name="Zhang D."/>
            <person name="Mao C.L."/>
            <person name="Liu Y.L."/>
            <person name="Hao S.J."/>
            <person name="Liu W.Q."/>
            <person name="Lv M.Q."/>
            <person name="Zhang H.B."/>
            <person name="Liu Y."/>
            <person name="Hu-Tang G.R."/>
            <person name="Wang J.P."/>
            <person name="Wang J.H."/>
            <person name="Sun Y.H."/>
            <person name="Ni S.B."/>
            <person name="Chen W.B."/>
            <person name="Zhang X.C."/>
            <person name="Jiao Y.N."/>
            <person name="Eichler E.E."/>
            <person name="Li G.H."/>
            <person name="Liu X."/>
            <person name="Gao L.Z."/>
        </authorList>
    </citation>
    <scope>NUCLEOTIDE SEQUENCE [LARGE SCALE GENOMIC DNA]</scope>
    <source>
        <strain evidence="9">cv. GT1</strain>
        <tissue evidence="8">Leaf</tissue>
    </source>
</reference>
<protein>
    <recommendedName>
        <fullName evidence="10">SGNH hydrolase-type esterase domain-containing protein</fullName>
    </recommendedName>
</protein>
<evidence type="ECO:0000256" key="6">
    <source>
        <dbReference type="ARBA" id="ARBA00022963"/>
    </source>
</evidence>
<keyword evidence="7" id="KW-0443">Lipid metabolism</keyword>
<accession>A0A6A6K4N2</accession>
<dbReference type="EMBL" id="JAAGAX010000020">
    <property type="protein sequence ID" value="KAF2283148.1"/>
    <property type="molecule type" value="Genomic_DNA"/>
</dbReference>
<name>A0A6A6K4N2_HEVBR</name>
<keyword evidence="4" id="KW-0732">Signal</keyword>
<comment type="similarity">
    <text evidence="2">Belongs to the 'GDSL' lipolytic enzyme family.</text>
</comment>
<dbReference type="InterPro" id="IPR036514">
    <property type="entry name" value="SGNH_hydro_sf"/>
</dbReference>
<keyword evidence="6" id="KW-0442">Lipid degradation</keyword>
<dbReference type="InterPro" id="IPR001087">
    <property type="entry name" value="GDSL"/>
</dbReference>
<keyword evidence="9" id="KW-1185">Reference proteome</keyword>
<evidence type="ECO:0000256" key="3">
    <source>
        <dbReference type="ARBA" id="ARBA00022525"/>
    </source>
</evidence>
<dbReference type="Gene3D" id="3.40.50.1110">
    <property type="entry name" value="SGNH hydrolase"/>
    <property type="match status" value="1"/>
</dbReference>
<dbReference type="PANTHER" id="PTHR45650">
    <property type="entry name" value="GDSL-LIKE LIPASE/ACYLHYDROLASE-RELATED"/>
    <property type="match status" value="1"/>
</dbReference>
<evidence type="ECO:0000256" key="7">
    <source>
        <dbReference type="ARBA" id="ARBA00023098"/>
    </source>
</evidence>
<dbReference type="GO" id="GO:0016042">
    <property type="term" value="P:lipid catabolic process"/>
    <property type="evidence" value="ECO:0007669"/>
    <property type="project" value="UniProtKB-KW"/>
</dbReference>